<dbReference type="PANTHER" id="PTHR46470:SF3">
    <property type="entry name" value="N-ACYLNEURAMINATE-9-PHOSPHATASE"/>
    <property type="match status" value="1"/>
</dbReference>
<dbReference type="PRINTS" id="PR00413">
    <property type="entry name" value="HADHALOGNASE"/>
</dbReference>
<dbReference type="InterPro" id="IPR006439">
    <property type="entry name" value="HAD-SF_hydro_IA"/>
</dbReference>
<keyword evidence="5" id="KW-1185">Reference proteome</keyword>
<dbReference type="PANTHER" id="PTHR46470">
    <property type="entry name" value="N-ACYLNEURAMINATE-9-PHOSPHATASE"/>
    <property type="match status" value="1"/>
</dbReference>
<dbReference type="GO" id="GO:0019752">
    <property type="term" value="P:carboxylic acid metabolic process"/>
    <property type="evidence" value="ECO:0007669"/>
    <property type="project" value="UniProtKB-ARBA"/>
</dbReference>
<gene>
    <name evidence="4" type="ORF">FXF47_00665</name>
</gene>
<evidence type="ECO:0000256" key="1">
    <source>
        <dbReference type="ARBA" id="ARBA00001946"/>
    </source>
</evidence>
<proteinExistence type="predicted"/>
<keyword evidence="3" id="KW-0460">Magnesium</keyword>
<evidence type="ECO:0000313" key="5">
    <source>
        <dbReference type="Proteomes" id="UP000324143"/>
    </source>
</evidence>
<accession>A0A5D0MLJ6</accession>
<evidence type="ECO:0000313" key="4">
    <source>
        <dbReference type="EMBL" id="TYB32128.1"/>
    </source>
</evidence>
<organism evidence="4 5">
    <name type="scientific">Candidatus Mcinerneyibacterium aminivorans</name>
    <dbReference type="NCBI Taxonomy" id="2703815"/>
    <lineage>
        <taxon>Bacteria</taxon>
        <taxon>Candidatus Macinerneyibacteriota</taxon>
        <taxon>Candidatus Mcinerneyibacteria</taxon>
        <taxon>Candidatus Mcinerneyibacteriales</taxon>
        <taxon>Candidatus Mcinerneyibacteriaceae</taxon>
        <taxon>Candidatus Mcinerneyibacterium</taxon>
    </lineage>
</organism>
<dbReference type="CDD" id="cd01427">
    <property type="entry name" value="HAD_like"/>
    <property type="match status" value="1"/>
</dbReference>
<dbReference type="Gene3D" id="3.40.50.1000">
    <property type="entry name" value="HAD superfamily/HAD-like"/>
    <property type="match status" value="1"/>
</dbReference>
<protein>
    <submittedName>
        <fullName evidence="4">HAD family hydrolase</fullName>
    </submittedName>
</protein>
<dbReference type="Pfam" id="PF00702">
    <property type="entry name" value="Hydrolase"/>
    <property type="match status" value="1"/>
</dbReference>
<evidence type="ECO:0000256" key="3">
    <source>
        <dbReference type="ARBA" id="ARBA00022842"/>
    </source>
</evidence>
<dbReference type="SFLD" id="SFLDS00003">
    <property type="entry name" value="Haloacid_Dehalogenase"/>
    <property type="match status" value="1"/>
</dbReference>
<dbReference type="InterPro" id="IPR051400">
    <property type="entry name" value="HAD-like_hydrolase"/>
</dbReference>
<comment type="cofactor">
    <cofactor evidence="1">
        <name>Mg(2+)</name>
        <dbReference type="ChEBI" id="CHEBI:18420"/>
    </cofactor>
</comment>
<dbReference type="AlphaFoldDB" id="A0A5D0MLJ6"/>
<dbReference type="Proteomes" id="UP000324143">
    <property type="component" value="Unassembled WGS sequence"/>
</dbReference>
<evidence type="ECO:0000256" key="2">
    <source>
        <dbReference type="ARBA" id="ARBA00022801"/>
    </source>
</evidence>
<dbReference type="SFLD" id="SFLDG01129">
    <property type="entry name" value="C1.5:_HAD__Beta-PGM__Phosphata"/>
    <property type="match status" value="1"/>
</dbReference>
<reference evidence="4" key="1">
    <citation type="submission" date="2019-08" db="EMBL/GenBank/DDBJ databases">
        <title>Genomic characterization of a novel candidate phylum (ARYD3) from a high temperature, high salinity tertiary oil reservoir in north central Oklahoma, USA.</title>
        <authorList>
            <person name="Youssef N.H."/>
            <person name="Yadav A."/>
            <person name="Elshahed M.S."/>
        </authorList>
    </citation>
    <scope>NUCLEOTIDE SEQUENCE [LARGE SCALE GENOMIC DNA]</scope>
    <source>
        <strain evidence="4">ARYD3</strain>
    </source>
</reference>
<name>A0A5D0MLJ6_9BACT</name>
<sequence>MIGLIEAVIWDLYGTLFISERGNKVEDPGHHDVLEKGFKAINKRYKVNIDPVEGSKHYKNLEKKLHDKNIKNKDYDINHPELDIRNLWKIFFDTYLNRKITDDKAEEISAFFEKTINPVYLPKENENLLVYLKNNNIKQGILSNSQFYSLELLEDEIENIGEYFDKDLMVLSFREEVGKPDNKIYKVLKKKLRKKKIKPKNCIMVGNDVKNDIEPLKKMGFKTILISTNNQYSEYADYIVNKPRQMYEIFENLIK</sequence>
<dbReference type="InterPro" id="IPR023214">
    <property type="entry name" value="HAD_sf"/>
</dbReference>
<dbReference type="SUPFAM" id="SSF56784">
    <property type="entry name" value="HAD-like"/>
    <property type="match status" value="1"/>
</dbReference>
<keyword evidence="2 4" id="KW-0378">Hydrolase</keyword>
<dbReference type="InterPro" id="IPR036412">
    <property type="entry name" value="HAD-like_sf"/>
</dbReference>
<dbReference type="GO" id="GO:0016791">
    <property type="term" value="F:phosphatase activity"/>
    <property type="evidence" value="ECO:0007669"/>
    <property type="project" value="TreeGrafter"/>
</dbReference>
<comment type="caution">
    <text evidence="4">The sequence shown here is derived from an EMBL/GenBank/DDBJ whole genome shotgun (WGS) entry which is preliminary data.</text>
</comment>
<dbReference type="EMBL" id="VSIX01000004">
    <property type="protein sequence ID" value="TYB32128.1"/>
    <property type="molecule type" value="Genomic_DNA"/>
</dbReference>